<proteinExistence type="predicted"/>
<dbReference type="SUPFAM" id="SSF53756">
    <property type="entry name" value="UDP-Glycosyltransferase/glycogen phosphorylase"/>
    <property type="match status" value="1"/>
</dbReference>
<dbReference type="EMBL" id="BIXY01000009">
    <property type="protein sequence ID" value="GCF07393.1"/>
    <property type="molecule type" value="Genomic_DNA"/>
</dbReference>
<organism evidence="3 4">
    <name type="scientific">Dictyobacter arantiisoli</name>
    <dbReference type="NCBI Taxonomy" id="2014874"/>
    <lineage>
        <taxon>Bacteria</taxon>
        <taxon>Bacillati</taxon>
        <taxon>Chloroflexota</taxon>
        <taxon>Ktedonobacteria</taxon>
        <taxon>Ktedonobacterales</taxon>
        <taxon>Dictyobacteraceae</taxon>
        <taxon>Dictyobacter</taxon>
    </lineage>
</organism>
<dbReference type="Pfam" id="PF13579">
    <property type="entry name" value="Glyco_trans_4_4"/>
    <property type="match status" value="1"/>
</dbReference>
<evidence type="ECO:0000313" key="4">
    <source>
        <dbReference type="Proteomes" id="UP000322530"/>
    </source>
</evidence>
<sequence>MIAPQPFLEERGAPFAIYHHIKALLYMGHTVDLVTYHIGKPVDLPGLRILRIPAIPGLHQVKVGPSMAKFPLDLLVFLFALWRLCISRYDCLHTHEEAGAMGILLSALFGRKHLYYMHSDLSQQIVSSEFTHNPWLIRIVEIVQKWIVQKAHAVIAICPDIEGTARSMTSKTPIYMIENSAVDESLPAPSQAEIALTRQELGLGTGPVLVYTGTLETYQGIERLIRSIPAVHKMFPDATYVLVGGQNAQIERLYAQAKELGVHHVIRFVGQHPLAEMPKYMALADILLSPRSKGTNTPLKLYTYLHSGKPILATEIYSQTQVLSPDIALLVPPTAEGLSQGAIELLSDPQQAKVLGEKGRLFAEEHYSWRVFLKKSMAVQEEFAANLQLTAA</sequence>
<keyword evidence="3" id="KW-0378">Hydrolase</keyword>
<dbReference type="InterPro" id="IPR028098">
    <property type="entry name" value="Glyco_trans_4-like_N"/>
</dbReference>
<protein>
    <submittedName>
        <fullName evidence="3">Glycoside hydrolase</fullName>
    </submittedName>
</protein>
<evidence type="ECO:0000313" key="3">
    <source>
        <dbReference type="EMBL" id="GCF07393.1"/>
    </source>
</evidence>
<dbReference type="GO" id="GO:0016757">
    <property type="term" value="F:glycosyltransferase activity"/>
    <property type="evidence" value="ECO:0007669"/>
    <property type="project" value="InterPro"/>
</dbReference>
<keyword evidence="4" id="KW-1185">Reference proteome</keyword>
<gene>
    <name evidence="3" type="ORF">KDI_09570</name>
</gene>
<dbReference type="Gene3D" id="3.40.50.2000">
    <property type="entry name" value="Glycogen Phosphorylase B"/>
    <property type="match status" value="2"/>
</dbReference>
<feature type="domain" description="Glycosyltransferase subfamily 4-like N-terminal" evidence="2">
    <location>
        <begin position="17"/>
        <end position="168"/>
    </location>
</feature>
<evidence type="ECO:0000259" key="2">
    <source>
        <dbReference type="Pfam" id="PF13579"/>
    </source>
</evidence>
<feature type="domain" description="Glycosyl transferase family 1" evidence="1">
    <location>
        <begin position="198"/>
        <end position="360"/>
    </location>
</feature>
<accession>A0A5A5T8M2</accession>
<dbReference type="CDD" id="cd03794">
    <property type="entry name" value="GT4_WbuB-like"/>
    <property type="match status" value="1"/>
</dbReference>
<dbReference type="AlphaFoldDB" id="A0A5A5T8M2"/>
<comment type="caution">
    <text evidence="3">The sequence shown here is derived from an EMBL/GenBank/DDBJ whole genome shotgun (WGS) entry which is preliminary data.</text>
</comment>
<dbReference type="PANTHER" id="PTHR12526:SF622">
    <property type="entry name" value="GLYCOSYLTRANSFERASE (GROUP I)"/>
    <property type="match status" value="1"/>
</dbReference>
<dbReference type="GO" id="GO:0016787">
    <property type="term" value="F:hydrolase activity"/>
    <property type="evidence" value="ECO:0007669"/>
    <property type="project" value="UniProtKB-KW"/>
</dbReference>
<dbReference type="PANTHER" id="PTHR12526">
    <property type="entry name" value="GLYCOSYLTRANSFERASE"/>
    <property type="match status" value="1"/>
</dbReference>
<dbReference type="Proteomes" id="UP000322530">
    <property type="component" value="Unassembled WGS sequence"/>
</dbReference>
<reference evidence="3 4" key="1">
    <citation type="submission" date="2019-01" db="EMBL/GenBank/DDBJ databases">
        <title>Draft genome sequence of Dictyobacter sp. Uno17.</title>
        <authorList>
            <person name="Wang C.M."/>
            <person name="Zheng Y."/>
            <person name="Sakai Y."/>
            <person name="Abe K."/>
            <person name="Yokota A."/>
            <person name="Yabe S."/>
        </authorList>
    </citation>
    <scope>NUCLEOTIDE SEQUENCE [LARGE SCALE GENOMIC DNA]</scope>
    <source>
        <strain evidence="3 4">Uno17</strain>
    </source>
</reference>
<dbReference type="Pfam" id="PF00534">
    <property type="entry name" value="Glycos_transf_1"/>
    <property type="match status" value="1"/>
</dbReference>
<evidence type="ECO:0000259" key="1">
    <source>
        <dbReference type="Pfam" id="PF00534"/>
    </source>
</evidence>
<name>A0A5A5T8M2_9CHLR</name>
<dbReference type="InterPro" id="IPR001296">
    <property type="entry name" value="Glyco_trans_1"/>
</dbReference>